<evidence type="ECO:0000313" key="2">
    <source>
        <dbReference type="Proteomes" id="UP000722791"/>
    </source>
</evidence>
<organism evidence="1 2">
    <name type="scientific">Volvox reticuliferus</name>
    <dbReference type="NCBI Taxonomy" id="1737510"/>
    <lineage>
        <taxon>Eukaryota</taxon>
        <taxon>Viridiplantae</taxon>
        <taxon>Chlorophyta</taxon>
        <taxon>core chlorophytes</taxon>
        <taxon>Chlorophyceae</taxon>
        <taxon>CS clade</taxon>
        <taxon>Chlamydomonadales</taxon>
        <taxon>Volvocaceae</taxon>
        <taxon>Volvox</taxon>
    </lineage>
</organism>
<dbReference type="AlphaFoldDB" id="A0A8J4D2I9"/>
<dbReference type="Proteomes" id="UP000722791">
    <property type="component" value="Unassembled WGS sequence"/>
</dbReference>
<proteinExistence type="predicted"/>
<dbReference type="EMBL" id="BNCQ01000001">
    <property type="protein sequence ID" value="GIL93751.1"/>
    <property type="molecule type" value="Genomic_DNA"/>
</dbReference>
<evidence type="ECO:0000313" key="1">
    <source>
        <dbReference type="EMBL" id="GIL93751.1"/>
    </source>
</evidence>
<reference evidence="1" key="1">
    <citation type="journal article" date="2021" name="Proc. Natl. Acad. Sci. U.S.A.">
        <title>Three genomes in the algal genus Volvox reveal the fate of a haploid sex-determining region after a transition to homothallism.</title>
        <authorList>
            <person name="Yamamoto K."/>
            <person name="Hamaji T."/>
            <person name="Kawai-Toyooka H."/>
            <person name="Matsuzaki R."/>
            <person name="Takahashi F."/>
            <person name="Nishimura Y."/>
            <person name="Kawachi M."/>
            <person name="Noguchi H."/>
            <person name="Minakuchi Y."/>
            <person name="Umen J.G."/>
            <person name="Toyoda A."/>
            <person name="Nozaki H."/>
        </authorList>
    </citation>
    <scope>NUCLEOTIDE SEQUENCE</scope>
    <source>
        <strain evidence="1">NIES-3785</strain>
    </source>
</reference>
<comment type="caution">
    <text evidence="1">The sequence shown here is derived from an EMBL/GenBank/DDBJ whole genome shotgun (WGS) entry which is preliminary data.</text>
</comment>
<name>A0A8J4D2I9_9CHLO</name>
<gene>
    <name evidence="1" type="ORF">Vretimale_60</name>
</gene>
<accession>A0A8J4D2I9</accession>
<protein>
    <submittedName>
        <fullName evidence="1">Uncharacterized protein</fullName>
    </submittedName>
</protein>
<sequence>MLHPPPPHHGYPVVRGPLGAVRHRVVRGSPGAVRHCAIRYDVTYDTASYVDTLEWYGTAPYGTSPMLYVDTWSGMTLMTSSMSYVDTWSGTTLMTSSMSYTGTWSSTAAGATRPHARHAACHIARIRRID</sequence>